<name>A0ABX2M605_9MICO</name>
<reference evidence="2 3" key="1">
    <citation type="submission" date="2020-05" db="EMBL/GenBank/DDBJ databases">
        <title>Genome Sequencing of Type Strains.</title>
        <authorList>
            <person name="Lemaire J.F."/>
            <person name="Inderbitzin P."/>
            <person name="Gregorio O.A."/>
            <person name="Collins S.B."/>
            <person name="Wespe N."/>
            <person name="Knight-Connoni V."/>
        </authorList>
    </citation>
    <scope>NUCLEOTIDE SEQUENCE [LARGE SCALE GENOMIC DNA]</scope>
    <source>
        <strain evidence="2 3">ATCC 19096</strain>
    </source>
</reference>
<protein>
    <submittedName>
        <fullName evidence="2">DNA polymerase III subunit gamma and tau</fullName>
    </submittedName>
</protein>
<feature type="region of interest" description="Disordered" evidence="1">
    <location>
        <begin position="1"/>
        <end position="44"/>
    </location>
</feature>
<comment type="caution">
    <text evidence="2">The sequence shown here is derived from an EMBL/GenBank/DDBJ whole genome shotgun (WGS) entry which is preliminary data.</text>
</comment>
<keyword evidence="3" id="KW-1185">Reference proteome</keyword>
<feature type="region of interest" description="Disordered" evidence="1">
    <location>
        <begin position="134"/>
        <end position="169"/>
    </location>
</feature>
<feature type="non-terminal residue" evidence="2">
    <location>
        <position position="1"/>
    </location>
</feature>
<dbReference type="EMBL" id="JABMCE010000058">
    <property type="protein sequence ID" value="NUU13014.1"/>
    <property type="molecule type" value="Genomic_DNA"/>
</dbReference>
<evidence type="ECO:0000313" key="2">
    <source>
        <dbReference type="EMBL" id="NUU13014.1"/>
    </source>
</evidence>
<evidence type="ECO:0000256" key="1">
    <source>
        <dbReference type="SAM" id="MobiDB-lite"/>
    </source>
</evidence>
<organism evidence="2 3">
    <name type="scientific">Curtobacterium pusillum</name>
    <dbReference type="NCBI Taxonomy" id="69373"/>
    <lineage>
        <taxon>Bacteria</taxon>
        <taxon>Bacillati</taxon>
        <taxon>Actinomycetota</taxon>
        <taxon>Actinomycetes</taxon>
        <taxon>Micrococcales</taxon>
        <taxon>Microbacteriaceae</taxon>
        <taxon>Curtobacterium</taxon>
    </lineage>
</organism>
<feature type="non-terminal residue" evidence="2">
    <location>
        <position position="169"/>
    </location>
</feature>
<sequence length="169" mass="17369">AVPSAPEAPSAEPTTGSAPATTPAAGTANASSTGQGTAAGDEPAVRPIGAVGFQQLRDAWPQIVEHVQRQKRSAWSVVVTAQVTALRDDVLTLTFPSQQDVASFKEMTDPNTSVSELLRTAIVDVLGLRVKFVARGPGGPGQQRPAQQPGPQPQPGVGGQSSTDAQQRA</sequence>
<proteinExistence type="predicted"/>
<feature type="compositionally biased region" description="Low complexity" evidence="1">
    <location>
        <begin position="1"/>
        <end position="40"/>
    </location>
</feature>
<accession>A0ABX2M605</accession>
<evidence type="ECO:0000313" key="3">
    <source>
        <dbReference type="Proteomes" id="UP000573001"/>
    </source>
</evidence>
<gene>
    <name evidence="2" type="ORF">HP507_04075</name>
</gene>
<dbReference type="Proteomes" id="UP000573001">
    <property type="component" value="Unassembled WGS sequence"/>
</dbReference>